<comment type="catalytic activity">
    <reaction evidence="12">
        <text>L-proline(in) + Na(+)(in) = L-proline(out) + Na(+)(out)</text>
        <dbReference type="Rhea" id="RHEA:28967"/>
        <dbReference type="ChEBI" id="CHEBI:29101"/>
        <dbReference type="ChEBI" id="CHEBI:60039"/>
    </reaction>
</comment>
<keyword evidence="9" id="KW-0406">Ion transport</keyword>
<name>A0A317Z9E7_STAPS</name>
<feature type="transmembrane region" description="Helical" evidence="14">
    <location>
        <begin position="6"/>
        <end position="26"/>
    </location>
</feature>
<gene>
    <name evidence="15" type="ORF">DD924_10345</name>
</gene>
<keyword evidence="11" id="KW-0739">Sodium transport</keyword>
<evidence type="ECO:0000313" key="16">
    <source>
        <dbReference type="Proteomes" id="UP000246351"/>
    </source>
</evidence>
<keyword evidence="7 14" id="KW-1133">Transmembrane helix</keyword>
<evidence type="ECO:0000256" key="14">
    <source>
        <dbReference type="SAM" id="Phobius"/>
    </source>
</evidence>
<evidence type="ECO:0000256" key="12">
    <source>
        <dbReference type="ARBA" id="ARBA00033708"/>
    </source>
</evidence>
<evidence type="ECO:0000256" key="7">
    <source>
        <dbReference type="ARBA" id="ARBA00022989"/>
    </source>
</evidence>
<keyword evidence="8" id="KW-0915">Sodium</keyword>
<accession>A0A317Z9E7</accession>
<keyword evidence="3" id="KW-0813">Transport</keyword>
<dbReference type="PROSITE" id="PS50283">
    <property type="entry name" value="NA_SOLUT_SYMP_3"/>
    <property type="match status" value="1"/>
</dbReference>
<dbReference type="AlphaFoldDB" id="A0A317Z9E7"/>
<sequence length="110" mass="11868">ILNLVGNAWAGFGAAFGPLVILSLYWKGLSRTGAISGMVAGALTVILWIVFAHPYGDVNDFFNLYEIVPGFIVSLVVTILVSNMTQKPGAFVEDDLNQVVKQLNDAKLKN</sequence>
<evidence type="ECO:0000256" key="13">
    <source>
        <dbReference type="RuleBase" id="RU362091"/>
    </source>
</evidence>
<feature type="transmembrane region" description="Helical" evidence="14">
    <location>
        <begin position="33"/>
        <end position="55"/>
    </location>
</feature>
<dbReference type="Proteomes" id="UP000246351">
    <property type="component" value="Unassembled WGS sequence"/>
</dbReference>
<dbReference type="Gene3D" id="1.20.1730.10">
    <property type="entry name" value="Sodium/glucose cotransporter"/>
    <property type="match status" value="1"/>
</dbReference>
<evidence type="ECO:0000256" key="4">
    <source>
        <dbReference type="ARBA" id="ARBA00022475"/>
    </source>
</evidence>
<dbReference type="GO" id="GO:0015193">
    <property type="term" value="F:L-proline transmembrane transporter activity"/>
    <property type="evidence" value="ECO:0007669"/>
    <property type="project" value="TreeGrafter"/>
</dbReference>
<reference evidence="15 16" key="1">
    <citation type="journal article" date="2018" name="Vet. Microbiol.">
        <title>Clonal diversity and geographic distribution of methicillin-resistant Staphylococcus pseudintermedius from Australian animals: Discovery of novel sequence types.</title>
        <authorList>
            <person name="Worthing K.A."/>
            <person name="Abraham S."/>
            <person name="Coombs G.W."/>
            <person name="Pang S."/>
            <person name="Saputra S."/>
            <person name="Jordan D."/>
            <person name="Trott D.J."/>
            <person name="Norris J.M."/>
        </authorList>
    </citation>
    <scope>NUCLEOTIDE SEQUENCE [LARGE SCALE GENOMIC DNA]</scope>
    <source>
        <strain evidence="15 16">ST71 3</strain>
    </source>
</reference>
<dbReference type="PANTHER" id="PTHR48086:SF3">
    <property type="entry name" value="SODIUM_PROLINE SYMPORTER"/>
    <property type="match status" value="1"/>
</dbReference>
<dbReference type="InterPro" id="IPR050277">
    <property type="entry name" value="Sodium:Solute_Symporter"/>
</dbReference>
<evidence type="ECO:0000256" key="10">
    <source>
        <dbReference type="ARBA" id="ARBA00023136"/>
    </source>
</evidence>
<evidence type="ECO:0000256" key="2">
    <source>
        <dbReference type="ARBA" id="ARBA00006434"/>
    </source>
</evidence>
<organism evidence="15 16">
    <name type="scientific">Staphylococcus pseudintermedius</name>
    <dbReference type="NCBI Taxonomy" id="283734"/>
    <lineage>
        <taxon>Bacteria</taxon>
        <taxon>Bacillati</taxon>
        <taxon>Bacillota</taxon>
        <taxon>Bacilli</taxon>
        <taxon>Bacillales</taxon>
        <taxon>Staphylococcaceae</taxon>
        <taxon>Staphylococcus</taxon>
        <taxon>Staphylococcus intermedius group</taxon>
    </lineage>
</organism>
<evidence type="ECO:0000256" key="6">
    <source>
        <dbReference type="ARBA" id="ARBA00022847"/>
    </source>
</evidence>
<feature type="non-terminal residue" evidence="15">
    <location>
        <position position="1"/>
    </location>
</feature>
<dbReference type="Pfam" id="PF00474">
    <property type="entry name" value="SSF"/>
    <property type="match status" value="1"/>
</dbReference>
<protein>
    <submittedName>
        <fullName evidence="15">Sodium:proline symporter</fullName>
    </submittedName>
</protein>
<dbReference type="PANTHER" id="PTHR48086">
    <property type="entry name" value="SODIUM/PROLINE SYMPORTER-RELATED"/>
    <property type="match status" value="1"/>
</dbReference>
<proteinExistence type="inferred from homology"/>
<dbReference type="GO" id="GO:0005298">
    <property type="term" value="F:proline:sodium symporter activity"/>
    <property type="evidence" value="ECO:0007669"/>
    <property type="project" value="TreeGrafter"/>
</dbReference>
<keyword evidence="5 14" id="KW-0812">Transmembrane</keyword>
<evidence type="ECO:0000256" key="11">
    <source>
        <dbReference type="ARBA" id="ARBA00023201"/>
    </source>
</evidence>
<evidence type="ECO:0000256" key="5">
    <source>
        <dbReference type="ARBA" id="ARBA00022692"/>
    </source>
</evidence>
<comment type="similarity">
    <text evidence="2 13">Belongs to the sodium:solute symporter (SSF) (TC 2.A.21) family.</text>
</comment>
<evidence type="ECO:0000256" key="9">
    <source>
        <dbReference type="ARBA" id="ARBA00023065"/>
    </source>
</evidence>
<keyword evidence="4" id="KW-1003">Cell membrane</keyword>
<dbReference type="InterPro" id="IPR001734">
    <property type="entry name" value="Na/solute_symporter"/>
</dbReference>
<keyword evidence="10 14" id="KW-0472">Membrane</keyword>
<dbReference type="GO" id="GO:0015824">
    <property type="term" value="P:proline transport"/>
    <property type="evidence" value="ECO:0007669"/>
    <property type="project" value="TreeGrafter"/>
</dbReference>
<comment type="caution">
    <text evidence="15">The sequence shown here is derived from an EMBL/GenBank/DDBJ whole genome shotgun (WGS) entry which is preliminary data.</text>
</comment>
<evidence type="ECO:0000256" key="8">
    <source>
        <dbReference type="ARBA" id="ARBA00023053"/>
    </source>
</evidence>
<dbReference type="GO" id="GO:0005886">
    <property type="term" value="C:plasma membrane"/>
    <property type="evidence" value="ECO:0007669"/>
    <property type="project" value="UniProtKB-SubCell"/>
</dbReference>
<evidence type="ECO:0000256" key="1">
    <source>
        <dbReference type="ARBA" id="ARBA00004651"/>
    </source>
</evidence>
<evidence type="ECO:0000256" key="3">
    <source>
        <dbReference type="ARBA" id="ARBA00022448"/>
    </source>
</evidence>
<evidence type="ECO:0000313" key="15">
    <source>
        <dbReference type="EMBL" id="PWZ98037.1"/>
    </source>
</evidence>
<comment type="subcellular location">
    <subcellularLocation>
        <location evidence="1">Cell membrane</location>
        <topology evidence="1">Multi-pass membrane protein</topology>
    </subcellularLocation>
</comment>
<dbReference type="InterPro" id="IPR038377">
    <property type="entry name" value="Na/Glc_symporter_sf"/>
</dbReference>
<dbReference type="EMBL" id="QEIV01000981">
    <property type="protein sequence ID" value="PWZ98037.1"/>
    <property type="molecule type" value="Genomic_DNA"/>
</dbReference>
<feature type="transmembrane region" description="Helical" evidence="14">
    <location>
        <begin position="61"/>
        <end position="81"/>
    </location>
</feature>
<keyword evidence="6" id="KW-0769">Symport</keyword>